<reference evidence="1" key="1">
    <citation type="submission" date="2022-08" db="EMBL/GenBank/DDBJ databases">
        <title>Genome Sequence of Fusarium decemcellulare.</title>
        <authorList>
            <person name="Buettner E."/>
        </authorList>
    </citation>
    <scope>NUCLEOTIDE SEQUENCE</scope>
    <source>
        <strain evidence="1">Babe19</strain>
    </source>
</reference>
<keyword evidence="2" id="KW-1185">Reference proteome</keyword>
<dbReference type="EMBL" id="JANRMS010000590">
    <property type="protein sequence ID" value="KAJ3537271.1"/>
    <property type="molecule type" value="Genomic_DNA"/>
</dbReference>
<proteinExistence type="predicted"/>
<sequence length="362" mass="41820">MADPKPSLVHHASTSPDPVKTLQLYRRLAFGRKHLFATSGSDPAEYFVVNPVPQKHAAQWRPIFYRGDNPKYTPSSKAVARARRTSMWNSFRIEFGDGVHEIMENKRRKKERNSYKTKQRFRKWFCMSPTPPKKELEEHQEVKGLVMPVKMKRSRFLTRTLKWELAGREYRWTGTREFRSGWTKAWKGVSHDFKLIDSDGTVIATFEKDRWASYRRANAVEVSQNSKNKETSKLNLTGPHSGNLTEESIVFTCWMAVEAEHRLRYKILDLLEEIDASVADLTKALNTKGLTSVELVSLYLYRIGKYDCRGPSLNSVCVLNPQVFEEAQASDDYRASGHPPRPLEGIPYTVKDSFRPQKMRLS</sequence>
<organism evidence="1 2">
    <name type="scientific">Fusarium decemcellulare</name>
    <dbReference type="NCBI Taxonomy" id="57161"/>
    <lineage>
        <taxon>Eukaryota</taxon>
        <taxon>Fungi</taxon>
        <taxon>Dikarya</taxon>
        <taxon>Ascomycota</taxon>
        <taxon>Pezizomycotina</taxon>
        <taxon>Sordariomycetes</taxon>
        <taxon>Hypocreomycetidae</taxon>
        <taxon>Hypocreales</taxon>
        <taxon>Nectriaceae</taxon>
        <taxon>Fusarium</taxon>
        <taxon>Fusarium decemcellulare species complex</taxon>
    </lineage>
</organism>
<comment type="caution">
    <text evidence="1">The sequence shown here is derived from an EMBL/GenBank/DDBJ whole genome shotgun (WGS) entry which is preliminary data.</text>
</comment>
<evidence type="ECO:0000313" key="2">
    <source>
        <dbReference type="Proteomes" id="UP001148629"/>
    </source>
</evidence>
<evidence type="ECO:0000313" key="1">
    <source>
        <dbReference type="EMBL" id="KAJ3537271.1"/>
    </source>
</evidence>
<name>A0ACC1SDD5_9HYPO</name>
<gene>
    <name evidence="1" type="ORF">NM208_g6381</name>
</gene>
<protein>
    <submittedName>
        <fullName evidence="1">Uncharacterized protein</fullName>
    </submittedName>
</protein>
<accession>A0ACC1SDD5</accession>
<dbReference type="Proteomes" id="UP001148629">
    <property type="component" value="Unassembled WGS sequence"/>
</dbReference>